<keyword evidence="1 5" id="KW-0245">EGF-like domain</keyword>
<comment type="caution">
    <text evidence="8">The sequence shown here is derived from an EMBL/GenBank/DDBJ whole genome shotgun (WGS) entry which is preliminary data.</text>
</comment>
<dbReference type="InterPro" id="IPR000152">
    <property type="entry name" value="EGF-type_Asp/Asn_hydroxyl_site"/>
</dbReference>
<evidence type="ECO:0000256" key="2">
    <source>
        <dbReference type="ARBA" id="ARBA00022729"/>
    </source>
</evidence>
<dbReference type="Gene3D" id="2.60.120.740">
    <property type="match status" value="1"/>
</dbReference>
<evidence type="ECO:0000259" key="6">
    <source>
        <dbReference type="PROSITE" id="PS50026"/>
    </source>
</evidence>
<accession>A0A2B4R2G9</accession>
<dbReference type="InterPro" id="IPR001881">
    <property type="entry name" value="EGF-like_Ca-bd_dom"/>
</dbReference>
<evidence type="ECO:0000256" key="1">
    <source>
        <dbReference type="ARBA" id="ARBA00022536"/>
    </source>
</evidence>
<evidence type="ECO:0000313" key="9">
    <source>
        <dbReference type="Proteomes" id="UP000225706"/>
    </source>
</evidence>
<dbReference type="PROSITE" id="PS01186">
    <property type="entry name" value="EGF_2"/>
    <property type="match status" value="1"/>
</dbReference>
<dbReference type="SMART" id="SM00179">
    <property type="entry name" value="EGF_CA"/>
    <property type="match status" value="1"/>
</dbReference>
<dbReference type="GO" id="GO:0030246">
    <property type="term" value="F:carbohydrate binding"/>
    <property type="evidence" value="ECO:0007669"/>
    <property type="project" value="InterPro"/>
</dbReference>
<dbReference type="CDD" id="cd22827">
    <property type="entry name" value="Gal_Rha_Lectin_SUL-I-like"/>
    <property type="match status" value="1"/>
</dbReference>
<dbReference type="PROSITE" id="PS01187">
    <property type="entry name" value="EGF_CA"/>
    <property type="match status" value="1"/>
</dbReference>
<sequence length="197" mass="21830">MPSVTIPWDLTTARVKMGFMEMELAAQKQTTLKTAHMVVKHTWGKREAFQINLTHFDALDLDECASGTHGCDVNAECNNILGSYNCTCIYGFNGNGTNCTEKVWSITICERKPNRIISCENERKIDAVYANFGRLDRVTCVHGVMSNTNCRAVNSLSTVQTKCNGKVSCELAATNSDFGDPCAGTYKYLEVKFKCVL</sequence>
<evidence type="ECO:0000259" key="7">
    <source>
        <dbReference type="PROSITE" id="PS50228"/>
    </source>
</evidence>
<dbReference type="SUPFAM" id="SSF57196">
    <property type="entry name" value="EGF/Laminin"/>
    <property type="match status" value="1"/>
</dbReference>
<dbReference type="GO" id="GO:0005509">
    <property type="term" value="F:calcium ion binding"/>
    <property type="evidence" value="ECO:0007669"/>
    <property type="project" value="InterPro"/>
</dbReference>
<dbReference type="PROSITE" id="PS50026">
    <property type="entry name" value="EGF_3"/>
    <property type="match status" value="1"/>
</dbReference>
<feature type="non-terminal residue" evidence="8">
    <location>
        <position position="197"/>
    </location>
</feature>
<dbReference type="InterPro" id="IPR024731">
    <property type="entry name" value="NELL2-like_EGF"/>
</dbReference>
<dbReference type="CDD" id="cd00054">
    <property type="entry name" value="EGF_CA"/>
    <property type="match status" value="1"/>
</dbReference>
<feature type="domain" description="SUEL-type lectin" evidence="7">
    <location>
        <begin position="117"/>
        <end position="196"/>
    </location>
</feature>
<proteinExistence type="predicted"/>
<organism evidence="8 9">
    <name type="scientific">Stylophora pistillata</name>
    <name type="common">Smooth cauliflower coral</name>
    <dbReference type="NCBI Taxonomy" id="50429"/>
    <lineage>
        <taxon>Eukaryota</taxon>
        <taxon>Metazoa</taxon>
        <taxon>Cnidaria</taxon>
        <taxon>Anthozoa</taxon>
        <taxon>Hexacorallia</taxon>
        <taxon>Scleractinia</taxon>
        <taxon>Astrocoeniina</taxon>
        <taxon>Pocilloporidae</taxon>
        <taxon>Stylophora</taxon>
    </lineage>
</organism>
<dbReference type="InterPro" id="IPR043159">
    <property type="entry name" value="Lectin_gal-bd_sf"/>
</dbReference>
<dbReference type="OrthoDB" id="10066810at2759"/>
<dbReference type="PROSITE" id="PS50228">
    <property type="entry name" value="SUEL_LECTIN"/>
    <property type="match status" value="1"/>
</dbReference>
<dbReference type="EMBL" id="LSMT01004352">
    <property type="protein sequence ID" value="PFX11023.1"/>
    <property type="molecule type" value="Genomic_DNA"/>
</dbReference>
<feature type="domain" description="EGF-like" evidence="6">
    <location>
        <begin position="60"/>
        <end position="100"/>
    </location>
</feature>
<dbReference type="Pfam" id="PF02140">
    <property type="entry name" value="SUEL_Lectin"/>
    <property type="match status" value="1"/>
</dbReference>
<dbReference type="STRING" id="50429.A0A2B4R2G9"/>
<dbReference type="AlphaFoldDB" id="A0A2B4R2G9"/>
<dbReference type="PANTHER" id="PTHR46780">
    <property type="entry name" value="PROTEIN EVA-1"/>
    <property type="match status" value="1"/>
</dbReference>
<evidence type="ECO:0000256" key="3">
    <source>
        <dbReference type="ARBA" id="ARBA00022737"/>
    </source>
</evidence>
<reference evidence="9" key="1">
    <citation type="journal article" date="2017" name="bioRxiv">
        <title>Comparative analysis of the genomes of Stylophora pistillata and Acropora digitifera provides evidence for extensive differences between species of corals.</title>
        <authorList>
            <person name="Voolstra C.R."/>
            <person name="Li Y."/>
            <person name="Liew Y.J."/>
            <person name="Baumgarten S."/>
            <person name="Zoccola D."/>
            <person name="Flot J.-F."/>
            <person name="Tambutte S."/>
            <person name="Allemand D."/>
            <person name="Aranda M."/>
        </authorList>
    </citation>
    <scope>NUCLEOTIDE SEQUENCE [LARGE SCALE GENOMIC DNA]</scope>
</reference>
<keyword evidence="3" id="KW-0677">Repeat</keyword>
<dbReference type="PROSITE" id="PS00010">
    <property type="entry name" value="ASX_HYDROXYL"/>
    <property type="match status" value="1"/>
</dbReference>
<gene>
    <name evidence="8" type="primary">Cirl</name>
    <name evidence="8" type="ORF">AWC38_SpisGene25564</name>
</gene>
<keyword evidence="4" id="KW-1015">Disulfide bond</keyword>
<evidence type="ECO:0000313" key="8">
    <source>
        <dbReference type="EMBL" id="PFX11023.1"/>
    </source>
</evidence>
<dbReference type="InterPro" id="IPR000742">
    <property type="entry name" value="EGF"/>
</dbReference>
<dbReference type="Pfam" id="PF12947">
    <property type="entry name" value="EGF_3"/>
    <property type="match status" value="1"/>
</dbReference>
<protein>
    <submittedName>
        <fullName evidence="8">Latrophilin Cirl</fullName>
    </submittedName>
</protein>
<dbReference type="FunFam" id="2.60.120.740:FF:000001">
    <property type="entry name" value="Adhesion G protein-coupled receptor L2"/>
    <property type="match status" value="1"/>
</dbReference>
<name>A0A2B4R2G9_STYPI</name>
<keyword evidence="9" id="KW-1185">Reference proteome</keyword>
<dbReference type="FunFam" id="2.10.25.10:FF:000038">
    <property type="entry name" value="Fibrillin 2"/>
    <property type="match status" value="1"/>
</dbReference>
<dbReference type="InterPro" id="IPR018097">
    <property type="entry name" value="EGF_Ca-bd_CS"/>
</dbReference>
<dbReference type="InterPro" id="IPR000922">
    <property type="entry name" value="Lectin_gal-bd_dom"/>
</dbReference>
<evidence type="ECO:0000256" key="5">
    <source>
        <dbReference type="PROSITE-ProRule" id="PRU00076"/>
    </source>
</evidence>
<comment type="caution">
    <text evidence="5">Lacks conserved residue(s) required for the propagation of feature annotation.</text>
</comment>
<dbReference type="Gene3D" id="2.10.25.10">
    <property type="entry name" value="Laminin"/>
    <property type="match status" value="1"/>
</dbReference>
<evidence type="ECO:0000256" key="4">
    <source>
        <dbReference type="ARBA" id="ARBA00023157"/>
    </source>
</evidence>
<dbReference type="Proteomes" id="UP000225706">
    <property type="component" value="Unassembled WGS sequence"/>
</dbReference>
<keyword evidence="2" id="KW-0732">Signal</keyword>